<feature type="domain" description="CCDC81 HU" evidence="2">
    <location>
        <begin position="103"/>
        <end position="174"/>
    </location>
</feature>
<organism evidence="3 4">
    <name type="scientific">Zosterops borbonicus</name>
    <dbReference type="NCBI Taxonomy" id="364589"/>
    <lineage>
        <taxon>Eukaryota</taxon>
        <taxon>Metazoa</taxon>
        <taxon>Chordata</taxon>
        <taxon>Craniata</taxon>
        <taxon>Vertebrata</taxon>
        <taxon>Euteleostomi</taxon>
        <taxon>Archelosauria</taxon>
        <taxon>Archosauria</taxon>
        <taxon>Dinosauria</taxon>
        <taxon>Saurischia</taxon>
        <taxon>Theropoda</taxon>
        <taxon>Coelurosauria</taxon>
        <taxon>Aves</taxon>
        <taxon>Neognathae</taxon>
        <taxon>Neoaves</taxon>
        <taxon>Telluraves</taxon>
        <taxon>Australaves</taxon>
        <taxon>Passeriformes</taxon>
        <taxon>Sylvioidea</taxon>
        <taxon>Zosteropidae</taxon>
        <taxon>Zosterops</taxon>
    </lineage>
</organism>
<dbReference type="GO" id="GO:0005815">
    <property type="term" value="C:microtubule organizing center"/>
    <property type="evidence" value="ECO:0007669"/>
    <property type="project" value="TreeGrafter"/>
</dbReference>
<dbReference type="PANTHER" id="PTHR14362:SF2">
    <property type="entry name" value="COILED-COIL DOMAIN-CONTAINING PROTEIN 81"/>
    <property type="match status" value="1"/>
</dbReference>
<protein>
    <recommendedName>
        <fullName evidence="5">CCD81 protein</fullName>
    </recommendedName>
</protein>
<dbReference type="EMBL" id="SWJQ01000136">
    <property type="protein sequence ID" value="TRZ20904.1"/>
    <property type="molecule type" value="Genomic_DNA"/>
</dbReference>
<dbReference type="InterPro" id="IPR040673">
    <property type="entry name" value="CCDC81_HU_dom_2"/>
</dbReference>
<comment type="caution">
    <text evidence="3">The sequence shown here is derived from an EMBL/GenBank/DDBJ whole genome shotgun (WGS) entry which is preliminary data.</text>
</comment>
<evidence type="ECO:0000259" key="2">
    <source>
        <dbReference type="Pfam" id="PF18289"/>
    </source>
</evidence>
<reference evidence="3" key="1">
    <citation type="submission" date="2019-04" db="EMBL/GenBank/DDBJ databases">
        <title>Genome assembly of Zosterops borbonicus 15179.</title>
        <authorList>
            <person name="Leroy T."/>
            <person name="Anselmetti Y."/>
            <person name="Tilak M.-K."/>
            <person name="Nabholz B."/>
        </authorList>
    </citation>
    <scope>NUCLEOTIDE SEQUENCE</scope>
    <source>
        <strain evidence="3">HGM_15179</strain>
        <tissue evidence="3">Muscle</tissue>
    </source>
</reference>
<evidence type="ECO:0000313" key="3">
    <source>
        <dbReference type="EMBL" id="TRZ20904.1"/>
    </source>
</evidence>
<dbReference type="InterPro" id="IPR028034">
    <property type="entry name" value="HU-CCDC81"/>
</dbReference>
<dbReference type="InterPro" id="IPR026295">
    <property type="entry name" value="CCD81"/>
</dbReference>
<proteinExistence type="predicted"/>
<dbReference type="Proteomes" id="UP000796761">
    <property type="component" value="Unassembled WGS sequence"/>
</dbReference>
<dbReference type="Pfam" id="PF14908">
    <property type="entry name" value="HU-CCDC81_euk_1"/>
    <property type="match status" value="1"/>
</dbReference>
<evidence type="ECO:0008006" key="5">
    <source>
        <dbReference type="Google" id="ProtNLM"/>
    </source>
</evidence>
<sequence length="352" mass="39339">MEGCCTISISKKQSCLFPTLLSLSTKEVVAIWDVVSAYILGQMKLEKGVLVPGLGTFAVVPEQINGTEDVYVVQRPIFQLDMDMSCLRELVFPTVMMPGDIEIMPLDYWWLSQANSLPPDVVRGCVEETILLYSFQLRDGQCPAFAFENIGILSCQDNVLCMQFHCSCIAGLESRDTWVALLLTVSWHLETLRCWRVPREGQREPVEFWPHGKQVPYLSHTHADDCWYFCSVLTPFPASSLRMREAGGQELSPSARSDITLLASENCQRALQVCATWTVLHLTVISRGLLGSGTSGLLKVSSRWQVFTVGSAWAPHHPSQPPRKGVTVRWGRAGPPLPAEKTAERFQPGIRW</sequence>
<name>A0A8K1GNK0_9PASS</name>
<dbReference type="OrthoDB" id="125906at2759"/>
<feature type="non-terminal residue" evidence="3">
    <location>
        <position position="1"/>
    </location>
</feature>
<accession>A0A8K1GNK0</accession>
<dbReference type="AlphaFoldDB" id="A0A8K1GNK0"/>
<evidence type="ECO:0000259" key="1">
    <source>
        <dbReference type="Pfam" id="PF14908"/>
    </source>
</evidence>
<evidence type="ECO:0000313" key="4">
    <source>
        <dbReference type="Proteomes" id="UP000796761"/>
    </source>
</evidence>
<dbReference type="Pfam" id="PF18289">
    <property type="entry name" value="HU-CCDC81_euk_2"/>
    <property type="match status" value="1"/>
</dbReference>
<keyword evidence="4" id="KW-1185">Reference proteome</keyword>
<gene>
    <name evidence="3" type="ORF">HGM15179_006085</name>
</gene>
<feature type="domain" description="CCDC81 HU" evidence="1">
    <location>
        <begin position="9"/>
        <end position="83"/>
    </location>
</feature>
<dbReference type="PANTHER" id="PTHR14362">
    <property type="entry name" value="COILED-COIL DOMAIN-CONTAINING PROTEIN 81"/>
    <property type="match status" value="1"/>
</dbReference>